<protein>
    <submittedName>
        <fullName evidence="3">Pyridoxamine 5'-phosphate oxidase</fullName>
    </submittedName>
</protein>
<dbReference type="AlphaFoldDB" id="A0A7I7ZP18"/>
<keyword evidence="4" id="KW-1185">Reference proteome</keyword>
<feature type="domain" description="Pyridoxamine 5'-phosphate oxidase N-terminal" evidence="2">
    <location>
        <begin position="13"/>
        <end position="140"/>
    </location>
</feature>
<name>A0A7I7ZP18_9MYCO</name>
<sequence length="145" mass="15663">MTDLSAFAELSARDHGLVVLNTLRGDGSIQSSVVNAGVMPHPETGEPVVALVAIGSTRKLRNLRADPRTSVVAHAGWQWLTTEGTAEVIGPDDTDAETLRVLLRNVFTAAGGTHDDWDTYDRVMREEGRVAVLISPTRVYSNPAR</sequence>
<accession>A0A7I7ZP18</accession>
<dbReference type="InterPro" id="IPR012349">
    <property type="entry name" value="Split_barrel_FMN-bd"/>
</dbReference>
<evidence type="ECO:0000259" key="2">
    <source>
        <dbReference type="Pfam" id="PF01243"/>
    </source>
</evidence>
<dbReference type="InterPro" id="IPR011576">
    <property type="entry name" value="Pyridox_Oxase_N"/>
</dbReference>
<evidence type="ECO:0000313" key="4">
    <source>
        <dbReference type="Proteomes" id="UP000309984"/>
    </source>
</evidence>
<dbReference type="PANTHER" id="PTHR35176:SF2">
    <property type="entry name" value="F420H(2)-DEPENDENT REDUCTASE RV1155"/>
    <property type="match status" value="1"/>
</dbReference>
<dbReference type="InterPro" id="IPR019920">
    <property type="entry name" value="F420-binding_dom_put"/>
</dbReference>
<evidence type="ECO:0000313" key="3">
    <source>
        <dbReference type="EMBL" id="TLH73783.1"/>
    </source>
</evidence>
<dbReference type="EMBL" id="POTM01000011">
    <property type="protein sequence ID" value="TLH73783.1"/>
    <property type="molecule type" value="Genomic_DNA"/>
</dbReference>
<keyword evidence="1" id="KW-0560">Oxidoreductase</keyword>
<dbReference type="GO" id="GO:0070967">
    <property type="term" value="F:coenzyme F420 binding"/>
    <property type="evidence" value="ECO:0007669"/>
    <property type="project" value="TreeGrafter"/>
</dbReference>
<gene>
    <name evidence="3" type="ORF">C1S79_03180</name>
</gene>
<dbReference type="Pfam" id="PF01243">
    <property type="entry name" value="PNPOx_N"/>
    <property type="match status" value="1"/>
</dbReference>
<dbReference type="Proteomes" id="UP000309984">
    <property type="component" value="Unassembled WGS sequence"/>
</dbReference>
<organism evidence="3 4">
    <name type="scientific">Mycolicibacterium phocaicum</name>
    <dbReference type="NCBI Taxonomy" id="319706"/>
    <lineage>
        <taxon>Bacteria</taxon>
        <taxon>Bacillati</taxon>
        <taxon>Actinomycetota</taxon>
        <taxon>Actinomycetes</taxon>
        <taxon>Mycobacteriales</taxon>
        <taxon>Mycobacteriaceae</taxon>
        <taxon>Mycolicibacterium</taxon>
    </lineage>
</organism>
<reference evidence="3 4" key="1">
    <citation type="submission" date="2018-01" db="EMBL/GenBank/DDBJ databases">
        <title>Comparative genomics of Mycobacterium mucogenicum and Mycobacterium neoaurum clade members emphasizing tRNA and non-coding RNA.</title>
        <authorList>
            <person name="Behra P.R.K."/>
            <person name="Pettersson B.M.F."/>
            <person name="Das S."/>
            <person name="Dasgupta S."/>
            <person name="Kirsebom L.A."/>
        </authorList>
    </citation>
    <scope>NUCLEOTIDE SEQUENCE [LARGE SCALE GENOMIC DNA]</scope>
    <source>
        <strain evidence="3 4">DSM 45104</strain>
    </source>
</reference>
<proteinExistence type="predicted"/>
<evidence type="ECO:0000256" key="1">
    <source>
        <dbReference type="ARBA" id="ARBA00023002"/>
    </source>
</evidence>
<dbReference type="GO" id="GO:0005829">
    <property type="term" value="C:cytosol"/>
    <property type="evidence" value="ECO:0007669"/>
    <property type="project" value="TreeGrafter"/>
</dbReference>
<dbReference type="SUPFAM" id="SSF50475">
    <property type="entry name" value="FMN-binding split barrel"/>
    <property type="match status" value="1"/>
</dbReference>
<dbReference type="GO" id="GO:0016627">
    <property type="term" value="F:oxidoreductase activity, acting on the CH-CH group of donors"/>
    <property type="evidence" value="ECO:0007669"/>
    <property type="project" value="TreeGrafter"/>
</dbReference>
<dbReference type="PANTHER" id="PTHR35176">
    <property type="entry name" value="HEME OXYGENASE HI_0854-RELATED"/>
    <property type="match status" value="1"/>
</dbReference>
<dbReference type="NCBIfam" id="TIGR03618">
    <property type="entry name" value="Rv1155_F420"/>
    <property type="match status" value="1"/>
</dbReference>
<dbReference type="InterPro" id="IPR052019">
    <property type="entry name" value="F420H2_bilvrd_red/Heme_oxyg"/>
</dbReference>
<dbReference type="RefSeq" id="WP_138247903.1">
    <property type="nucleotide sequence ID" value="NZ_AP022616.1"/>
</dbReference>
<dbReference type="Gene3D" id="2.30.110.10">
    <property type="entry name" value="Electron Transport, Fmn-binding Protein, Chain A"/>
    <property type="match status" value="1"/>
</dbReference>
<comment type="caution">
    <text evidence="3">The sequence shown here is derived from an EMBL/GenBank/DDBJ whole genome shotgun (WGS) entry which is preliminary data.</text>
</comment>